<dbReference type="InterPro" id="IPR027417">
    <property type="entry name" value="P-loop_NTPase"/>
</dbReference>
<dbReference type="AlphaFoldDB" id="A0A0F9BGN7"/>
<dbReference type="Gene3D" id="3.40.50.300">
    <property type="entry name" value="P-loop containing nucleotide triphosphate hydrolases"/>
    <property type="match status" value="1"/>
</dbReference>
<reference evidence="1" key="1">
    <citation type="journal article" date="2015" name="Nature">
        <title>Complex archaea that bridge the gap between prokaryotes and eukaryotes.</title>
        <authorList>
            <person name="Spang A."/>
            <person name="Saw J.H."/>
            <person name="Jorgensen S.L."/>
            <person name="Zaremba-Niedzwiedzka K."/>
            <person name="Martijn J."/>
            <person name="Lind A.E."/>
            <person name="van Eijk R."/>
            <person name="Schleper C."/>
            <person name="Guy L."/>
            <person name="Ettema T.J."/>
        </authorList>
    </citation>
    <scope>NUCLEOTIDE SEQUENCE</scope>
</reference>
<evidence type="ECO:0000313" key="1">
    <source>
        <dbReference type="EMBL" id="KKL20925.1"/>
    </source>
</evidence>
<comment type="caution">
    <text evidence="1">The sequence shown here is derived from an EMBL/GenBank/DDBJ whole genome shotgun (WGS) entry which is preliminary data.</text>
</comment>
<dbReference type="EMBL" id="LAZR01037915">
    <property type="protein sequence ID" value="KKL20925.1"/>
    <property type="molecule type" value="Genomic_DNA"/>
</dbReference>
<sequence length="330" mass="37335">MAVTQQKIEAYLDAFRGREVHINTIMKDLELAPEEAQILRVLLCGRLRAKKLTKPTGSRDGWFKVLLDIKPIKVAGVKAEAVYDFTWPQSHSDSSAFGFEDLITISQGDLIIIAGRSNAGKSAIAHNILGENIDKHSCLLMGNEIASSDGLIMPKFLRRLKRMRWANFFNGDGELNFTLLPIRQDYEDYLEKNALNIVDWISIPEKVWMIGSTLDDIKKATGNGISVAVLQKKNDSDYGYGGEPTEHYADVYIKIDPYGETESRLTLGKVKEKKKRCTGRMWAFKIIDFGANLSDIREIEKCKVCWGKGWKNGYPCDNCKKTGYIDVRWL</sequence>
<dbReference type="SUPFAM" id="SSF52540">
    <property type="entry name" value="P-loop containing nucleoside triphosphate hydrolases"/>
    <property type="match status" value="1"/>
</dbReference>
<gene>
    <name evidence="1" type="ORF">LCGC14_2450610</name>
</gene>
<protein>
    <submittedName>
        <fullName evidence="1">Uncharacterized protein</fullName>
    </submittedName>
</protein>
<accession>A0A0F9BGN7</accession>
<organism evidence="1">
    <name type="scientific">marine sediment metagenome</name>
    <dbReference type="NCBI Taxonomy" id="412755"/>
    <lineage>
        <taxon>unclassified sequences</taxon>
        <taxon>metagenomes</taxon>
        <taxon>ecological metagenomes</taxon>
    </lineage>
</organism>
<name>A0A0F9BGN7_9ZZZZ</name>
<proteinExistence type="predicted"/>